<dbReference type="PRINTS" id="PR00723">
    <property type="entry name" value="SUBTILISIN"/>
</dbReference>
<dbReference type="InterPro" id="IPR010259">
    <property type="entry name" value="S8pro/Inhibitor_I9"/>
</dbReference>
<feature type="domain" description="Subtilisin-like protease fibronectin type-III" evidence="17">
    <location>
        <begin position="699"/>
        <end position="793"/>
    </location>
</feature>
<keyword evidence="4 10" id="KW-0645">Protease</keyword>
<evidence type="ECO:0000256" key="1">
    <source>
        <dbReference type="ARBA" id="ARBA00004613"/>
    </source>
</evidence>
<dbReference type="InterPro" id="IPR041469">
    <property type="entry name" value="Subtilisin-like_FN3"/>
</dbReference>
<evidence type="ECO:0000256" key="6">
    <source>
        <dbReference type="ARBA" id="ARBA00022801"/>
    </source>
</evidence>
<feature type="domain" description="PA" evidence="15">
    <location>
        <begin position="440"/>
        <end position="512"/>
    </location>
</feature>
<evidence type="ECO:0000256" key="13">
    <source>
        <dbReference type="SAM" id="SignalP"/>
    </source>
</evidence>
<dbReference type="GO" id="GO:0006508">
    <property type="term" value="P:proteolysis"/>
    <property type="evidence" value="ECO:0007669"/>
    <property type="project" value="UniProtKB-KW"/>
</dbReference>
<feature type="domain" description="Peptidase S8/S53" evidence="14">
    <location>
        <begin position="176"/>
        <end position="629"/>
    </location>
</feature>
<feature type="chain" id="PRO_5035203152" description="Peptidase inhibitor I9" evidence="13">
    <location>
        <begin position="36"/>
        <end position="816"/>
    </location>
</feature>
<feature type="active site" description="Charge relay system" evidence="9 10">
    <location>
        <position position="264"/>
    </location>
</feature>
<dbReference type="PROSITE" id="PS51892">
    <property type="entry name" value="SUBTILASE"/>
    <property type="match status" value="1"/>
</dbReference>
<dbReference type="EMBL" id="BOON01000052">
    <property type="protein sequence ID" value="GII25468.1"/>
    <property type="molecule type" value="Genomic_DNA"/>
</dbReference>
<keyword evidence="19" id="KW-1185">Reference proteome</keyword>
<dbReference type="InterPro" id="IPR000209">
    <property type="entry name" value="Peptidase_S8/S53_dom"/>
</dbReference>
<dbReference type="InterPro" id="IPR036852">
    <property type="entry name" value="Peptidase_S8/S53_dom_sf"/>
</dbReference>
<dbReference type="Gene3D" id="3.50.30.30">
    <property type="match status" value="1"/>
</dbReference>
<evidence type="ECO:0000259" key="17">
    <source>
        <dbReference type="Pfam" id="PF17766"/>
    </source>
</evidence>
<dbReference type="Pfam" id="PF02225">
    <property type="entry name" value="PA"/>
    <property type="match status" value="1"/>
</dbReference>
<dbReference type="GO" id="GO:0005576">
    <property type="term" value="C:extracellular region"/>
    <property type="evidence" value="ECO:0007669"/>
    <property type="project" value="UniProtKB-SubCell"/>
</dbReference>
<dbReference type="InterPro" id="IPR023828">
    <property type="entry name" value="Peptidase_S8_Ser-AS"/>
</dbReference>
<dbReference type="InterPro" id="IPR037045">
    <property type="entry name" value="S8pro/Inhibitor_I9_sf"/>
</dbReference>
<dbReference type="Gene3D" id="2.60.40.2310">
    <property type="match status" value="1"/>
</dbReference>
<evidence type="ECO:0000256" key="12">
    <source>
        <dbReference type="SAM" id="MobiDB-lite"/>
    </source>
</evidence>
<dbReference type="CDD" id="cd04852">
    <property type="entry name" value="Peptidases_S8_3"/>
    <property type="match status" value="1"/>
</dbReference>
<dbReference type="Gene3D" id="3.40.50.200">
    <property type="entry name" value="Peptidase S8/S53 domain"/>
    <property type="match status" value="1"/>
</dbReference>
<evidence type="ECO:0000256" key="10">
    <source>
        <dbReference type="PROSITE-ProRule" id="PRU01240"/>
    </source>
</evidence>
<dbReference type="Gene3D" id="3.30.70.80">
    <property type="entry name" value="Peptidase S8 propeptide/proteinase inhibitor I9"/>
    <property type="match status" value="1"/>
</dbReference>
<dbReference type="InterPro" id="IPR015500">
    <property type="entry name" value="Peptidase_S8_subtilisin-rel"/>
</dbReference>
<evidence type="ECO:0000256" key="7">
    <source>
        <dbReference type="ARBA" id="ARBA00022825"/>
    </source>
</evidence>
<dbReference type="InterPro" id="IPR046450">
    <property type="entry name" value="PA_dom_sf"/>
</dbReference>
<evidence type="ECO:0000256" key="4">
    <source>
        <dbReference type="ARBA" id="ARBA00022670"/>
    </source>
</evidence>
<proteinExistence type="inferred from homology"/>
<reference evidence="18" key="1">
    <citation type="submission" date="2021-01" db="EMBL/GenBank/DDBJ databases">
        <title>Whole genome shotgun sequence of Planosporangium mesophilum NBRC 109066.</title>
        <authorList>
            <person name="Komaki H."/>
            <person name="Tamura T."/>
        </authorList>
    </citation>
    <scope>NUCLEOTIDE SEQUENCE</scope>
    <source>
        <strain evidence="18">NBRC 109066</strain>
    </source>
</reference>
<dbReference type="Proteomes" id="UP000599074">
    <property type="component" value="Unassembled WGS sequence"/>
</dbReference>
<evidence type="ECO:0000313" key="18">
    <source>
        <dbReference type="EMBL" id="GII25468.1"/>
    </source>
</evidence>
<dbReference type="InterPro" id="IPR034197">
    <property type="entry name" value="Peptidases_S8_3"/>
</dbReference>
<dbReference type="PANTHER" id="PTHR10795">
    <property type="entry name" value="PROPROTEIN CONVERTASE SUBTILISIN/KEXIN"/>
    <property type="match status" value="1"/>
</dbReference>
<comment type="similarity">
    <text evidence="2 10 11">Belongs to the peptidase S8 family.</text>
</comment>
<dbReference type="Pfam" id="PF17766">
    <property type="entry name" value="fn3_6"/>
    <property type="match status" value="1"/>
</dbReference>
<feature type="region of interest" description="Disordered" evidence="12">
    <location>
        <begin position="250"/>
        <end position="273"/>
    </location>
</feature>
<dbReference type="InterPro" id="IPR003137">
    <property type="entry name" value="PA_domain"/>
</dbReference>
<evidence type="ECO:0000256" key="5">
    <source>
        <dbReference type="ARBA" id="ARBA00022729"/>
    </source>
</evidence>
<keyword evidence="7 10" id="KW-0720">Serine protease</keyword>
<keyword evidence="3" id="KW-0964">Secreted</keyword>
<dbReference type="SUPFAM" id="SSF52025">
    <property type="entry name" value="PA domain"/>
    <property type="match status" value="1"/>
</dbReference>
<protein>
    <recommendedName>
        <fullName evidence="20">Peptidase inhibitor I9</fullName>
    </recommendedName>
</protein>
<accession>A0A8J3TFF4</accession>
<feature type="domain" description="Inhibitor I9" evidence="16">
    <location>
        <begin position="86"/>
        <end position="145"/>
    </location>
</feature>
<evidence type="ECO:0000313" key="19">
    <source>
        <dbReference type="Proteomes" id="UP000599074"/>
    </source>
</evidence>
<evidence type="ECO:0000256" key="11">
    <source>
        <dbReference type="RuleBase" id="RU003355"/>
    </source>
</evidence>
<dbReference type="PROSITE" id="PS00138">
    <property type="entry name" value="SUBTILASE_SER"/>
    <property type="match status" value="1"/>
</dbReference>
<dbReference type="GO" id="GO:0004252">
    <property type="term" value="F:serine-type endopeptidase activity"/>
    <property type="evidence" value="ECO:0007669"/>
    <property type="project" value="UniProtKB-UniRule"/>
</dbReference>
<gene>
    <name evidence="18" type="ORF">Pme01_50650</name>
</gene>
<organism evidence="18 19">
    <name type="scientific">Planosporangium mesophilum</name>
    <dbReference type="NCBI Taxonomy" id="689768"/>
    <lineage>
        <taxon>Bacteria</taxon>
        <taxon>Bacillati</taxon>
        <taxon>Actinomycetota</taxon>
        <taxon>Actinomycetes</taxon>
        <taxon>Micromonosporales</taxon>
        <taxon>Micromonosporaceae</taxon>
        <taxon>Planosporangium</taxon>
    </lineage>
</organism>
<dbReference type="Pfam" id="PF05922">
    <property type="entry name" value="Inhibitor_I9"/>
    <property type="match status" value="1"/>
</dbReference>
<keyword evidence="8" id="KW-0325">Glycoprotein</keyword>
<dbReference type="Pfam" id="PF00082">
    <property type="entry name" value="Peptidase_S8"/>
    <property type="match status" value="1"/>
</dbReference>
<feature type="active site" description="Charge relay system" evidence="9 10">
    <location>
        <position position="185"/>
    </location>
</feature>
<feature type="active site" description="Charge relay system" evidence="9 10">
    <location>
        <position position="588"/>
    </location>
</feature>
<evidence type="ECO:0000256" key="2">
    <source>
        <dbReference type="ARBA" id="ARBA00011073"/>
    </source>
</evidence>
<keyword evidence="5 13" id="KW-0732">Signal</keyword>
<dbReference type="PROSITE" id="PS00136">
    <property type="entry name" value="SUBTILASE_ASP"/>
    <property type="match status" value="1"/>
</dbReference>
<evidence type="ECO:0008006" key="20">
    <source>
        <dbReference type="Google" id="ProtNLM"/>
    </source>
</evidence>
<dbReference type="FunFam" id="3.50.30.30:FF:000005">
    <property type="entry name" value="subtilisin-like protease SBT1.5"/>
    <property type="match status" value="1"/>
</dbReference>
<dbReference type="InterPro" id="IPR045051">
    <property type="entry name" value="SBT"/>
</dbReference>
<evidence type="ECO:0000256" key="8">
    <source>
        <dbReference type="ARBA" id="ARBA00023180"/>
    </source>
</evidence>
<comment type="caution">
    <text evidence="18">The sequence shown here is derived from an EMBL/GenBank/DDBJ whole genome shotgun (WGS) entry which is preliminary data.</text>
</comment>
<evidence type="ECO:0000256" key="3">
    <source>
        <dbReference type="ARBA" id="ARBA00022525"/>
    </source>
</evidence>
<evidence type="ECO:0000259" key="14">
    <source>
        <dbReference type="Pfam" id="PF00082"/>
    </source>
</evidence>
<evidence type="ECO:0000259" key="16">
    <source>
        <dbReference type="Pfam" id="PF05922"/>
    </source>
</evidence>
<feature type="signal peptide" evidence="13">
    <location>
        <begin position="1"/>
        <end position="35"/>
    </location>
</feature>
<sequence length="816" mass="83552">MSLSSRAGRRRPAALAVATVAVTAFGLFTPGGAVATAAPAEPAALYLVQTQGASIAGYEGGVQNIPATKPEQGKKLDRHSSAYQTYRQYLLDQHKKVRQSAGVDHKTIAEYSTTWNGFAAKLTLTDVAKLKNTPGVVDVFRSKVHHVSTVSTPSFLGLDGPGGVWQKQFGDPAHAGEGVIVGVLDTGFWPENPSFAPLPEPRPDQAAIDAKWGTGATAAQKCQTGDTGPIKCNNKVIGARWFNAEGYGDANPGEFHSPRDHHGHGSHTASTAAGDNGVMAAVNGSNIGRISGMAPAARLAIYKVLYTTADGSGGQGGTVDIVAAIDQAVADGVDILSYSIGDDDDAIGPEDQAFFNAAAAGVFVSAAAGNNGAAGAATVDNASPWMTTVAASTHDRGYSKTVTLGNGASYTGAGLGTEAVSAPLLDSVNAGAAGQDATAVELCTPGTLDPVKVTGKIVLCKRGVVARVDKSKAVKEAGGVGMIQYNPSPNSLNADFHYVPSIHVDQTAGAAIKAYIAGTANPTASLSPATQVKNEAPEMAAFSSIGPSVSSSGDLLKPDITAPGVDVLAAVAPPSHNGQDFDLMSGTSMATPHISGIAALIIAKHPNWSPMAVKSAMMTTAYQLDNAGKPIQRDGADANPLDFGAGHVSPAPAFDPGLVYDSNPLDWIRYMCGVGVPFKVGPAPGWDVCPYIGKMDPSNLNYPSIAVGDLAGEQTITRTVTNVSGASTYTVKVQAPAGLSVTVSPSVIVVRPGQSVTYKVTIKRTGAAADAWAFGSLTWRDTRGHAVRSPIAVRPVDATAPKITRPGASAAFASEI</sequence>
<dbReference type="RefSeq" id="WP_168113930.1">
    <property type="nucleotide sequence ID" value="NZ_BOON01000052.1"/>
</dbReference>
<dbReference type="CDD" id="cd02120">
    <property type="entry name" value="PA_subtilisin_like"/>
    <property type="match status" value="1"/>
</dbReference>
<dbReference type="InterPro" id="IPR023827">
    <property type="entry name" value="Peptidase_S8_Asp-AS"/>
</dbReference>
<evidence type="ECO:0000259" key="15">
    <source>
        <dbReference type="Pfam" id="PF02225"/>
    </source>
</evidence>
<name>A0A8J3TFF4_9ACTN</name>
<evidence type="ECO:0000256" key="9">
    <source>
        <dbReference type="PIRSR" id="PIRSR615500-1"/>
    </source>
</evidence>
<dbReference type="SUPFAM" id="SSF52743">
    <property type="entry name" value="Subtilisin-like"/>
    <property type="match status" value="1"/>
</dbReference>
<comment type="subcellular location">
    <subcellularLocation>
        <location evidence="1">Secreted</location>
    </subcellularLocation>
</comment>
<dbReference type="AlphaFoldDB" id="A0A8J3TFF4"/>
<keyword evidence="6 10" id="KW-0378">Hydrolase</keyword>